<dbReference type="GO" id="GO:0016020">
    <property type="term" value="C:membrane"/>
    <property type="evidence" value="ECO:0007669"/>
    <property type="project" value="UniProtKB-SubCell"/>
</dbReference>
<evidence type="ECO:0000313" key="6">
    <source>
        <dbReference type="EMBL" id="GFH15609.1"/>
    </source>
</evidence>
<dbReference type="Gene3D" id="1.20.120.1780">
    <property type="entry name" value="UbiA prenyltransferase"/>
    <property type="match status" value="1"/>
</dbReference>
<evidence type="ECO:0000256" key="3">
    <source>
        <dbReference type="ARBA" id="ARBA00022989"/>
    </source>
</evidence>
<keyword evidence="3 5" id="KW-1133">Transmembrane helix</keyword>
<dbReference type="EMBL" id="BLLF01000874">
    <property type="protein sequence ID" value="GFH15609.1"/>
    <property type="molecule type" value="Genomic_DNA"/>
</dbReference>
<dbReference type="Proteomes" id="UP000485058">
    <property type="component" value="Unassembled WGS sequence"/>
</dbReference>
<keyword evidence="4 5" id="KW-0472">Membrane</keyword>
<evidence type="ECO:0000313" key="7">
    <source>
        <dbReference type="Proteomes" id="UP000485058"/>
    </source>
</evidence>
<evidence type="ECO:0000256" key="4">
    <source>
        <dbReference type="ARBA" id="ARBA00023136"/>
    </source>
</evidence>
<dbReference type="InterPro" id="IPR050475">
    <property type="entry name" value="Prenyltransferase_related"/>
</dbReference>
<comment type="subcellular location">
    <subcellularLocation>
        <location evidence="1">Membrane</location>
        <topology evidence="1">Multi-pass membrane protein</topology>
    </subcellularLocation>
</comment>
<protein>
    <submittedName>
        <fullName evidence="6">Uncharacterized protein</fullName>
    </submittedName>
</protein>
<evidence type="ECO:0000256" key="1">
    <source>
        <dbReference type="ARBA" id="ARBA00004141"/>
    </source>
</evidence>
<dbReference type="PANTHER" id="PTHR42723">
    <property type="entry name" value="CHLOROPHYLL SYNTHASE"/>
    <property type="match status" value="1"/>
</dbReference>
<dbReference type="GO" id="GO:0016765">
    <property type="term" value="F:transferase activity, transferring alkyl or aryl (other than methyl) groups"/>
    <property type="evidence" value="ECO:0007669"/>
    <property type="project" value="InterPro"/>
</dbReference>
<dbReference type="Pfam" id="PF01040">
    <property type="entry name" value="UbiA"/>
    <property type="match status" value="1"/>
</dbReference>
<feature type="transmembrane region" description="Helical" evidence="5">
    <location>
        <begin position="70"/>
        <end position="87"/>
    </location>
</feature>
<evidence type="ECO:0000256" key="2">
    <source>
        <dbReference type="ARBA" id="ARBA00022692"/>
    </source>
</evidence>
<organism evidence="6 7">
    <name type="scientific">Haematococcus lacustris</name>
    <name type="common">Green alga</name>
    <name type="synonym">Haematococcus pluvialis</name>
    <dbReference type="NCBI Taxonomy" id="44745"/>
    <lineage>
        <taxon>Eukaryota</taxon>
        <taxon>Viridiplantae</taxon>
        <taxon>Chlorophyta</taxon>
        <taxon>core chlorophytes</taxon>
        <taxon>Chlorophyceae</taxon>
        <taxon>CS clade</taxon>
        <taxon>Chlamydomonadales</taxon>
        <taxon>Haematococcaceae</taxon>
        <taxon>Haematococcus</taxon>
    </lineage>
</organism>
<dbReference type="PANTHER" id="PTHR42723:SF1">
    <property type="entry name" value="CHLOROPHYLL SYNTHASE, CHLOROPLASTIC"/>
    <property type="match status" value="1"/>
</dbReference>
<evidence type="ECO:0000256" key="5">
    <source>
        <dbReference type="SAM" id="Phobius"/>
    </source>
</evidence>
<sequence length="130" mass="13739">MVLTVAYSIAGLGIAIVNDFKSIEGDRAMGLQSLPVAFGVETAKYICVASIDVTQLGVAAYLWQGLHQPTYAAVLLGLILPQIFFQFKYFLPDPIANDVKYQASAQPFLVFGLLTTGLAIGAANSVAAAL</sequence>
<keyword evidence="7" id="KW-1185">Reference proteome</keyword>
<feature type="transmembrane region" description="Helical" evidence="5">
    <location>
        <begin position="107"/>
        <end position="129"/>
    </location>
</feature>
<keyword evidence="2 5" id="KW-0812">Transmembrane</keyword>
<proteinExistence type="predicted"/>
<reference evidence="6 7" key="1">
    <citation type="submission" date="2020-02" db="EMBL/GenBank/DDBJ databases">
        <title>Draft genome sequence of Haematococcus lacustris strain NIES-144.</title>
        <authorList>
            <person name="Morimoto D."/>
            <person name="Nakagawa S."/>
            <person name="Yoshida T."/>
            <person name="Sawayama S."/>
        </authorList>
    </citation>
    <scope>NUCLEOTIDE SEQUENCE [LARGE SCALE GENOMIC DNA]</scope>
    <source>
        <strain evidence="6 7">NIES-144</strain>
    </source>
</reference>
<comment type="caution">
    <text evidence="6">The sequence shown here is derived from an EMBL/GenBank/DDBJ whole genome shotgun (WGS) entry which is preliminary data.</text>
</comment>
<accession>A0A699Z8N8</accession>
<dbReference type="AlphaFoldDB" id="A0A699Z8N8"/>
<gene>
    <name evidence="6" type="ORF">HaLaN_11862</name>
</gene>
<name>A0A699Z8N8_HAELA</name>
<dbReference type="InterPro" id="IPR000537">
    <property type="entry name" value="UbiA_prenyltransferase"/>
</dbReference>